<gene>
    <name evidence="2" type="ORF">W97_08522</name>
</gene>
<dbReference type="RefSeq" id="XP_007784481.1">
    <property type="nucleotide sequence ID" value="XM_007786291.1"/>
</dbReference>
<reference evidence="3" key="1">
    <citation type="submission" date="2012-06" db="EMBL/GenBank/DDBJ databases">
        <title>The genome sequence of Coniosporium apollinis CBS 100218.</title>
        <authorList>
            <consortium name="The Broad Institute Genome Sequencing Platform"/>
            <person name="Cuomo C."/>
            <person name="Gorbushina A."/>
            <person name="Noack S."/>
            <person name="Walker B."/>
            <person name="Young S.K."/>
            <person name="Zeng Q."/>
            <person name="Gargeya S."/>
            <person name="Fitzgerald M."/>
            <person name="Haas B."/>
            <person name="Abouelleil A."/>
            <person name="Alvarado L."/>
            <person name="Arachchi H.M."/>
            <person name="Berlin A.M."/>
            <person name="Chapman S.B."/>
            <person name="Goldberg J."/>
            <person name="Griggs A."/>
            <person name="Gujja S."/>
            <person name="Hansen M."/>
            <person name="Howarth C."/>
            <person name="Imamovic A."/>
            <person name="Larimer J."/>
            <person name="McCowan C."/>
            <person name="Montmayeur A."/>
            <person name="Murphy C."/>
            <person name="Neiman D."/>
            <person name="Pearson M."/>
            <person name="Priest M."/>
            <person name="Roberts A."/>
            <person name="Saif S."/>
            <person name="Shea T."/>
            <person name="Sisk P."/>
            <person name="Sykes S."/>
            <person name="Wortman J."/>
            <person name="Nusbaum C."/>
            <person name="Birren B."/>
        </authorList>
    </citation>
    <scope>NUCLEOTIDE SEQUENCE [LARGE SCALE GENOMIC DNA]</scope>
    <source>
        <strain evidence="3">CBS 100218</strain>
    </source>
</reference>
<name>R7Z586_CONA1</name>
<dbReference type="EMBL" id="JH767608">
    <property type="protein sequence ID" value="EON69164.1"/>
    <property type="molecule type" value="Genomic_DNA"/>
</dbReference>
<protein>
    <submittedName>
        <fullName evidence="2">Uncharacterized protein</fullName>
    </submittedName>
</protein>
<feature type="compositionally biased region" description="Basic and acidic residues" evidence="1">
    <location>
        <begin position="30"/>
        <end position="40"/>
    </location>
</feature>
<sequence>MKTTRPLEPPPKENLPPPQGKLPTSPRPMRPKDANAHQRENWWDEVKMVYAAGPPGEGKALVDLAKGLTTMKEKRTTTENVSTRPFVGHLMQRHEKQQQPTRRPKPTPPVILDPRRQQAEVERVALALAQQEEERRRQMKALCPPQRLQEPPRVDSAQSHVNRNVSNSLPIPVSHNEPPKPSLGSRREVKMIPLGGLNLHKAGQTFKEWRTDTHHEKIKKKISVPYPMSTAIGDSANVALHCGGVGGTAAKISADPRPERPDKQRRPSFVHEIGRRLTGREPKPRSPSVSVSYNGERRGTQWDDFVHPREPARLHPASTVPAAPTGIQHPCSTYPAAPAGEPQQYGKWSVYQQPRKPPVIPGKPPVTPKPPVDTKPADSPQPPVKPVHARKVTMPKIPLLRRVDSDESFTCIGINPDSPIYDMPLRKEAQESKPTPPGMYNKFRELAPIYAEFELAALLPDLVTKSIMSMSDADEDVDATDAPPPVSRAVSEVEPEDKPRCMEVHNTPDERSPMHSSRTATTASDYDKKLYEEKLRQWWKGNEFDGDDRKLSRAVYRESLKQREPSYVPARANW</sequence>
<dbReference type="Proteomes" id="UP000016924">
    <property type="component" value="Unassembled WGS sequence"/>
</dbReference>
<feature type="region of interest" description="Disordered" evidence="1">
    <location>
        <begin position="353"/>
        <end position="390"/>
    </location>
</feature>
<feature type="compositionally biased region" description="Pro residues" evidence="1">
    <location>
        <begin position="355"/>
        <end position="385"/>
    </location>
</feature>
<dbReference type="HOGENOM" id="CLU_474872_0_0_1"/>
<accession>R7Z586</accession>
<organism evidence="2 3">
    <name type="scientific">Coniosporium apollinis (strain CBS 100218)</name>
    <name type="common">Rock-inhabiting black yeast</name>
    <dbReference type="NCBI Taxonomy" id="1168221"/>
    <lineage>
        <taxon>Eukaryota</taxon>
        <taxon>Fungi</taxon>
        <taxon>Dikarya</taxon>
        <taxon>Ascomycota</taxon>
        <taxon>Pezizomycotina</taxon>
        <taxon>Dothideomycetes</taxon>
        <taxon>Dothideomycetes incertae sedis</taxon>
        <taxon>Coniosporium</taxon>
    </lineage>
</organism>
<dbReference type="GeneID" id="19905833"/>
<feature type="compositionally biased region" description="Polar residues" evidence="1">
    <location>
        <begin position="514"/>
        <end position="523"/>
    </location>
</feature>
<feature type="compositionally biased region" description="Basic and acidic residues" evidence="1">
    <location>
        <begin position="254"/>
        <end position="265"/>
    </location>
</feature>
<feature type="region of interest" description="Disordered" evidence="1">
    <location>
        <begin position="249"/>
        <end position="303"/>
    </location>
</feature>
<feature type="compositionally biased region" description="Basic and acidic residues" evidence="1">
    <location>
        <begin position="496"/>
        <end position="513"/>
    </location>
</feature>
<keyword evidence="3" id="KW-1185">Reference proteome</keyword>
<feature type="compositionally biased region" description="Basic and acidic residues" evidence="1">
    <location>
        <begin position="272"/>
        <end position="284"/>
    </location>
</feature>
<feature type="region of interest" description="Disordered" evidence="1">
    <location>
        <begin position="73"/>
        <end position="115"/>
    </location>
</feature>
<feature type="compositionally biased region" description="Pro residues" evidence="1">
    <location>
        <begin position="7"/>
        <end position="28"/>
    </location>
</feature>
<feature type="region of interest" description="Disordered" evidence="1">
    <location>
        <begin position="1"/>
        <end position="40"/>
    </location>
</feature>
<feature type="region of interest" description="Disordered" evidence="1">
    <location>
        <begin position="164"/>
        <end position="186"/>
    </location>
</feature>
<dbReference type="AlphaFoldDB" id="R7Z586"/>
<dbReference type="OrthoDB" id="10363361at2759"/>
<evidence type="ECO:0000313" key="2">
    <source>
        <dbReference type="EMBL" id="EON69164.1"/>
    </source>
</evidence>
<feature type="region of interest" description="Disordered" evidence="1">
    <location>
        <begin position="475"/>
        <end position="523"/>
    </location>
</feature>
<evidence type="ECO:0000256" key="1">
    <source>
        <dbReference type="SAM" id="MobiDB-lite"/>
    </source>
</evidence>
<evidence type="ECO:0000313" key="3">
    <source>
        <dbReference type="Proteomes" id="UP000016924"/>
    </source>
</evidence>
<proteinExistence type="predicted"/>